<dbReference type="AlphaFoldDB" id="A0A5N6KTH2"/>
<keyword evidence="1" id="KW-0238">DNA-binding</keyword>
<comment type="caution">
    <text evidence="4">The sequence shown here is derived from an EMBL/GenBank/DDBJ whole genome shotgun (WGS) entry which is preliminary data.</text>
</comment>
<feature type="region of interest" description="Disordered" evidence="2">
    <location>
        <begin position="161"/>
        <end position="286"/>
    </location>
</feature>
<dbReference type="PROSITE" id="PS51253">
    <property type="entry name" value="HTH_CENPB"/>
    <property type="match status" value="1"/>
</dbReference>
<dbReference type="InterPro" id="IPR006600">
    <property type="entry name" value="HTH_CenpB_DNA-bd_dom"/>
</dbReference>
<dbReference type="InterPro" id="IPR050863">
    <property type="entry name" value="CenT-Element_Derived"/>
</dbReference>
<protein>
    <recommendedName>
        <fullName evidence="3">HTH CENPB-type domain-containing protein</fullName>
    </recommendedName>
</protein>
<accession>A0A5N6KTH2</accession>
<feature type="compositionally biased region" description="Low complexity" evidence="2">
    <location>
        <begin position="205"/>
        <end position="216"/>
    </location>
</feature>
<evidence type="ECO:0000256" key="1">
    <source>
        <dbReference type="ARBA" id="ARBA00023125"/>
    </source>
</evidence>
<sequence length="368" mass="39510">MKSIPPRSRLKSEVSRNSRNFTSASTKTDPNLELFGVERSTVSKVLRQKEKYLASDPATLDGSRSPIKRHKPKLPDLDRTLAKWAQNQQQRGLPLTDDLIRNQARTFRAAAGGGSSKDQSEIESDSWLEKFKQKNNIGTRGPASGSKKSSPAIAEATLADATLQSPPTSIPMAATASQESTHGFHAPHRTPHHSQSNTSLSSAFNNDTGTANTNTNSPLFSPEVAAHNSTTSYFGGPENRRRSHTVSGQTDTYLSPPHTTPSSIASPGSMHHAMQPPGTLLPPSHYSYPQVGPPPGPFSSPTIADARIGLGNALTFLSRSGPESGVVGGEDFSTLQRVYERLMAARGPGEGDDRGDRLASITEHQQMV</sequence>
<feature type="region of interest" description="Disordered" evidence="2">
    <location>
        <begin position="1"/>
        <end position="32"/>
    </location>
</feature>
<evidence type="ECO:0000313" key="5">
    <source>
        <dbReference type="Proteomes" id="UP000327013"/>
    </source>
</evidence>
<gene>
    <name evidence="4" type="ORF">FH972_022752</name>
</gene>
<evidence type="ECO:0000259" key="3">
    <source>
        <dbReference type="PROSITE" id="PS51253"/>
    </source>
</evidence>
<reference evidence="4 5" key="1">
    <citation type="submission" date="2019-06" db="EMBL/GenBank/DDBJ databases">
        <title>A chromosomal-level reference genome of Carpinus fangiana (Coryloideae, Betulaceae).</title>
        <authorList>
            <person name="Yang X."/>
            <person name="Wang Z."/>
            <person name="Zhang L."/>
            <person name="Hao G."/>
            <person name="Liu J."/>
            <person name="Yang Y."/>
        </authorList>
    </citation>
    <scope>NUCLEOTIDE SEQUENCE [LARGE SCALE GENOMIC DNA]</scope>
    <source>
        <strain evidence="4">Cfa_2016G</strain>
        <tissue evidence="4">Leaf</tissue>
    </source>
</reference>
<dbReference type="SMART" id="SM00674">
    <property type="entry name" value="CENPB"/>
    <property type="match status" value="1"/>
</dbReference>
<dbReference type="GO" id="GO:0003677">
    <property type="term" value="F:DNA binding"/>
    <property type="evidence" value="ECO:0007669"/>
    <property type="project" value="UniProtKB-KW"/>
</dbReference>
<dbReference type="InterPro" id="IPR009057">
    <property type="entry name" value="Homeodomain-like_sf"/>
</dbReference>
<feature type="compositionally biased region" description="Polar residues" evidence="2">
    <location>
        <begin position="193"/>
        <end position="204"/>
    </location>
</feature>
<dbReference type="Proteomes" id="UP000327013">
    <property type="component" value="Unassembled WGS sequence"/>
</dbReference>
<proteinExistence type="predicted"/>
<evidence type="ECO:0000313" key="4">
    <source>
        <dbReference type="EMBL" id="KAB8343162.1"/>
    </source>
</evidence>
<organism evidence="4 5">
    <name type="scientific">Carpinus fangiana</name>
    <dbReference type="NCBI Taxonomy" id="176857"/>
    <lineage>
        <taxon>Eukaryota</taxon>
        <taxon>Viridiplantae</taxon>
        <taxon>Streptophyta</taxon>
        <taxon>Embryophyta</taxon>
        <taxon>Tracheophyta</taxon>
        <taxon>Spermatophyta</taxon>
        <taxon>Magnoliopsida</taxon>
        <taxon>eudicotyledons</taxon>
        <taxon>Gunneridae</taxon>
        <taxon>Pentapetalae</taxon>
        <taxon>rosids</taxon>
        <taxon>fabids</taxon>
        <taxon>Fagales</taxon>
        <taxon>Betulaceae</taxon>
        <taxon>Carpinus</taxon>
    </lineage>
</organism>
<dbReference type="EMBL" id="VIBQ01000012">
    <property type="protein sequence ID" value="KAB8343162.1"/>
    <property type="molecule type" value="Genomic_DNA"/>
</dbReference>
<dbReference type="OrthoDB" id="1939683at2759"/>
<dbReference type="SUPFAM" id="SSF46689">
    <property type="entry name" value="Homeodomain-like"/>
    <property type="match status" value="1"/>
</dbReference>
<dbReference type="PANTHER" id="PTHR19303:SF70">
    <property type="entry name" value="HTH CENPB-TYPE DOMAIN-CONTAINING PROTEIN"/>
    <property type="match status" value="1"/>
</dbReference>
<dbReference type="Pfam" id="PF03221">
    <property type="entry name" value="HTH_Tnp_Tc5"/>
    <property type="match status" value="1"/>
</dbReference>
<feature type="region of interest" description="Disordered" evidence="2">
    <location>
        <begin position="54"/>
        <end position="75"/>
    </location>
</feature>
<dbReference type="GO" id="GO:0005634">
    <property type="term" value="C:nucleus"/>
    <property type="evidence" value="ECO:0007669"/>
    <property type="project" value="TreeGrafter"/>
</dbReference>
<feature type="domain" description="HTH CENPB-type" evidence="3">
    <location>
        <begin position="65"/>
        <end position="141"/>
    </location>
</feature>
<dbReference type="Gene3D" id="1.10.10.60">
    <property type="entry name" value="Homeodomain-like"/>
    <property type="match status" value="1"/>
</dbReference>
<keyword evidence="5" id="KW-1185">Reference proteome</keyword>
<feature type="compositionally biased region" description="Polar residues" evidence="2">
    <location>
        <begin position="17"/>
        <end position="29"/>
    </location>
</feature>
<name>A0A5N6KTH2_9ROSI</name>
<dbReference type="PANTHER" id="PTHR19303">
    <property type="entry name" value="TRANSPOSON"/>
    <property type="match status" value="1"/>
</dbReference>
<evidence type="ECO:0000256" key="2">
    <source>
        <dbReference type="SAM" id="MobiDB-lite"/>
    </source>
</evidence>